<sequence length="290" mass="29660">MIFPVKCLMASALVASCVHGHGFLTKPAAAYDPQMDKSQYVATIESSTSGLKGTFTGAPADNVATFAKAFKASKYKSIKEFIDDKAKITVTGATLTCGIADPDTTPQALPAKVEWSHSDSEGFTATHEGPCEVWCDKERVFQDDNCAAHYTAAPAELPYKKSKCTGASVLTMYWMAMHGPSWQVYVNCAPLSGGSGGGATTESSGSSATTTDSSTPESSTAQTLSSGGSPSTPTTDSPSADTPSITPAPASGGSPVVTPAPASGNSPSVTPVPASGGSPSTANCRVRKRK</sequence>
<comment type="caution">
    <text evidence="3">The sequence shown here is derived from an EMBL/GenBank/DDBJ whole genome shotgun (WGS) entry which is preliminary data.</text>
</comment>
<evidence type="ECO:0000313" key="4">
    <source>
        <dbReference type="Proteomes" id="UP000709295"/>
    </source>
</evidence>
<feature type="compositionally biased region" description="Low complexity" evidence="1">
    <location>
        <begin position="200"/>
        <end position="251"/>
    </location>
</feature>
<feature type="region of interest" description="Disordered" evidence="1">
    <location>
        <begin position="194"/>
        <end position="290"/>
    </location>
</feature>
<protein>
    <submittedName>
        <fullName evidence="3">Uncharacterized protein</fullName>
    </submittedName>
</protein>
<organism evidence="3 4">
    <name type="scientific">Phytophthora aleatoria</name>
    <dbReference type="NCBI Taxonomy" id="2496075"/>
    <lineage>
        <taxon>Eukaryota</taxon>
        <taxon>Sar</taxon>
        <taxon>Stramenopiles</taxon>
        <taxon>Oomycota</taxon>
        <taxon>Peronosporomycetes</taxon>
        <taxon>Peronosporales</taxon>
        <taxon>Peronosporaceae</taxon>
        <taxon>Phytophthora</taxon>
    </lineage>
</organism>
<gene>
    <name evidence="3" type="ORF">JG688_00007749</name>
</gene>
<name>A0A8J5M512_9STRA</name>
<dbReference type="PROSITE" id="PS51257">
    <property type="entry name" value="PROKAR_LIPOPROTEIN"/>
    <property type="match status" value="1"/>
</dbReference>
<evidence type="ECO:0000313" key="3">
    <source>
        <dbReference type="EMBL" id="KAG6964355.1"/>
    </source>
</evidence>
<dbReference type="Proteomes" id="UP000709295">
    <property type="component" value="Unassembled WGS sequence"/>
</dbReference>
<feature type="signal peptide" evidence="2">
    <location>
        <begin position="1"/>
        <end position="20"/>
    </location>
</feature>
<evidence type="ECO:0000256" key="1">
    <source>
        <dbReference type="SAM" id="MobiDB-lite"/>
    </source>
</evidence>
<reference evidence="3" key="1">
    <citation type="submission" date="2021-01" db="EMBL/GenBank/DDBJ databases">
        <title>Phytophthora aleatoria, a newly-described species from Pinus radiata is distinct from Phytophthora cactorum isolates based on comparative genomics.</title>
        <authorList>
            <person name="Mcdougal R."/>
            <person name="Panda P."/>
            <person name="Williams N."/>
            <person name="Studholme D.J."/>
        </authorList>
    </citation>
    <scope>NUCLEOTIDE SEQUENCE</scope>
    <source>
        <strain evidence="3">NZFS 4037</strain>
    </source>
</reference>
<dbReference type="EMBL" id="JAENGY010000382">
    <property type="protein sequence ID" value="KAG6964355.1"/>
    <property type="molecule type" value="Genomic_DNA"/>
</dbReference>
<keyword evidence="2" id="KW-0732">Signal</keyword>
<dbReference type="AlphaFoldDB" id="A0A8J5M512"/>
<keyword evidence="4" id="KW-1185">Reference proteome</keyword>
<feature type="chain" id="PRO_5035233612" evidence="2">
    <location>
        <begin position="21"/>
        <end position="290"/>
    </location>
</feature>
<proteinExistence type="predicted"/>
<evidence type="ECO:0000256" key="2">
    <source>
        <dbReference type="SAM" id="SignalP"/>
    </source>
</evidence>
<accession>A0A8J5M512</accession>